<accession>A0A1D8MK77</accession>
<dbReference type="InterPro" id="IPR056906">
    <property type="entry name" value="ORF2/G2P_dom"/>
</dbReference>
<evidence type="ECO:0000259" key="1">
    <source>
        <dbReference type="Pfam" id="PF23343"/>
    </source>
</evidence>
<organism evidence="2">
    <name type="scientific">uncultured virus</name>
    <dbReference type="NCBI Taxonomy" id="340016"/>
    <lineage>
        <taxon>Viruses</taxon>
        <taxon>environmental samples</taxon>
    </lineage>
</organism>
<protein>
    <submittedName>
        <fullName evidence="2">Putative replication protein VP4</fullName>
    </submittedName>
</protein>
<reference evidence="2" key="1">
    <citation type="submission" date="2016-05" db="EMBL/GenBank/DDBJ databases">
        <title>Viral Hybridization Blurs Taxonomic Lines in a Wastewater Treatment Plant.</title>
        <authorList>
            <person name="Pearson V.M.M."/>
            <person name="Caudle S.B."/>
            <person name="Rokyta D.R."/>
        </authorList>
    </citation>
    <scope>NUCLEOTIDE SEQUENCE</scope>
    <source>
        <strain evidence="2">Wastewater_Microviridae_FL13</strain>
    </source>
</reference>
<proteinExistence type="predicted"/>
<evidence type="ECO:0000313" key="2">
    <source>
        <dbReference type="EMBL" id="AOV86357.1"/>
    </source>
</evidence>
<name>A0A1D8MK77_9VIRU</name>
<dbReference type="Pfam" id="PF23343">
    <property type="entry name" value="REP_ORF2-G2P"/>
    <property type="match status" value="1"/>
</dbReference>
<sequence>MLCKKPFIRGLMSFGCGQCTICRVNRNKTWAHRMLLEAHKHEHSAFVTLTFCDEFLPANRSLCPRTLNLFLHRLRKVLKRNGGPQSFRYYACGEYGGGETKRPHYHLALFGVGYHHSEDIQKAWSCPDTKKSFGFISVGTLTLDSAQYLCKYIQKGETRKDQFPDGRHPEFSRMSRRPGLGALTVPDLVDALTSDSGTDLIESHGDVPIALNHGRRSLPLGRYMRRKLREQLGIDEEAVKKNRSEKKLQEMSFLRLQDEALARTPEEALELRRKRYAEKKQKIRNIESRIKARTKGGIL</sequence>
<feature type="domain" description="Replication-associated protein ORF2/G2P" evidence="1">
    <location>
        <begin position="45"/>
        <end position="156"/>
    </location>
</feature>
<dbReference type="EMBL" id="KX259467">
    <property type="protein sequence ID" value="AOV86357.1"/>
    <property type="molecule type" value="Genomic_DNA"/>
</dbReference>